<feature type="region of interest" description="Disordered" evidence="1">
    <location>
        <begin position="40"/>
        <end position="129"/>
    </location>
</feature>
<keyword evidence="2" id="KW-0732">Signal</keyword>
<dbReference type="OrthoDB" id="9903638at2"/>
<feature type="chain" id="PRO_5021996770" evidence="2">
    <location>
        <begin position="21"/>
        <end position="147"/>
    </location>
</feature>
<evidence type="ECO:0000256" key="1">
    <source>
        <dbReference type="SAM" id="MobiDB-lite"/>
    </source>
</evidence>
<feature type="compositionally biased region" description="Pro residues" evidence="1">
    <location>
        <begin position="68"/>
        <end position="84"/>
    </location>
</feature>
<organism evidence="3 4">
    <name type="scientific">Pseudonocardia sulfidoxydans NBRC 16205</name>
    <dbReference type="NCBI Taxonomy" id="1223511"/>
    <lineage>
        <taxon>Bacteria</taxon>
        <taxon>Bacillati</taxon>
        <taxon>Actinomycetota</taxon>
        <taxon>Actinomycetes</taxon>
        <taxon>Pseudonocardiales</taxon>
        <taxon>Pseudonocardiaceae</taxon>
        <taxon>Pseudonocardia</taxon>
    </lineage>
</organism>
<comment type="caution">
    <text evidence="3">The sequence shown here is derived from an EMBL/GenBank/DDBJ whole genome shotgun (WGS) entry which is preliminary data.</text>
</comment>
<dbReference type="Proteomes" id="UP000321685">
    <property type="component" value="Unassembled WGS sequence"/>
</dbReference>
<dbReference type="EMBL" id="BJVJ01000034">
    <property type="protein sequence ID" value="GEL24484.1"/>
    <property type="molecule type" value="Genomic_DNA"/>
</dbReference>
<dbReference type="AlphaFoldDB" id="A0A511DL36"/>
<evidence type="ECO:0000313" key="4">
    <source>
        <dbReference type="Proteomes" id="UP000321685"/>
    </source>
</evidence>
<name>A0A511DL36_9PSEU</name>
<reference evidence="3 4" key="1">
    <citation type="submission" date="2019-07" db="EMBL/GenBank/DDBJ databases">
        <title>Whole genome shotgun sequence of Pseudonocardia sulfidoxydans NBRC 16205.</title>
        <authorList>
            <person name="Hosoyama A."/>
            <person name="Uohara A."/>
            <person name="Ohji S."/>
            <person name="Ichikawa N."/>
        </authorList>
    </citation>
    <scope>NUCLEOTIDE SEQUENCE [LARGE SCALE GENOMIC DNA]</scope>
    <source>
        <strain evidence="3 4">NBRC 16205</strain>
    </source>
</reference>
<evidence type="ECO:0000313" key="3">
    <source>
        <dbReference type="EMBL" id="GEL24484.1"/>
    </source>
</evidence>
<protein>
    <submittedName>
        <fullName evidence="3">Uncharacterized protein</fullName>
    </submittedName>
</protein>
<evidence type="ECO:0000256" key="2">
    <source>
        <dbReference type="SAM" id="SignalP"/>
    </source>
</evidence>
<feature type="signal peptide" evidence="2">
    <location>
        <begin position="1"/>
        <end position="20"/>
    </location>
</feature>
<proteinExistence type="predicted"/>
<dbReference type="RefSeq" id="WP_147109437.1">
    <property type="nucleotide sequence ID" value="NZ_BJVJ01000034.1"/>
</dbReference>
<accession>A0A511DL36</accession>
<sequence>MVRVPSSRVLLTGAVTVALAVTTVAAVALTGGPEEAVALPRFAPSPPGSSVVLPTVDAPLPTLDEPGTLPPLPALPAETRPPAPRRTTEAPSTTQVPPSTRERREQRSSAPSTARSQVPPPSAGSSMDERVRFACAHGYLNGPMCER</sequence>
<keyword evidence="4" id="KW-1185">Reference proteome</keyword>
<gene>
    <name evidence="3" type="ORF">PSU4_34380</name>
</gene>